<dbReference type="OrthoDB" id="3227375at2"/>
<dbReference type="RefSeq" id="WP_130451834.1">
    <property type="nucleotide sequence ID" value="NZ_SHLA01000001.1"/>
</dbReference>
<keyword evidence="3" id="KW-0804">Transcription</keyword>
<dbReference type="GO" id="GO:0000976">
    <property type="term" value="F:transcription cis-regulatory region binding"/>
    <property type="evidence" value="ECO:0007669"/>
    <property type="project" value="TreeGrafter"/>
</dbReference>
<evidence type="ECO:0000256" key="1">
    <source>
        <dbReference type="ARBA" id="ARBA00023015"/>
    </source>
</evidence>
<evidence type="ECO:0000313" key="6">
    <source>
        <dbReference type="Proteomes" id="UP000292685"/>
    </source>
</evidence>
<keyword evidence="6" id="KW-1185">Reference proteome</keyword>
<dbReference type="SMART" id="SM00354">
    <property type="entry name" value="HTH_LACI"/>
    <property type="match status" value="1"/>
</dbReference>
<feature type="domain" description="HTH lacI-type" evidence="4">
    <location>
        <begin position="4"/>
        <end position="59"/>
    </location>
</feature>
<dbReference type="Pfam" id="PF00356">
    <property type="entry name" value="LacI"/>
    <property type="match status" value="1"/>
</dbReference>
<dbReference type="InterPro" id="IPR000843">
    <property type="entry name" value="HTH_LacI"/>
</dbReference>
<dbReference type="Gene3D" id="1.10.260.40">
    <property type="entry name" value="lambda repressor-like DNA-binding domains"/>
    <property type="match status" value="1"/>
</dbReference>
<protein>
    <submittedName>
        <fullName evidence="5">LacI family transcriptional regulator</fullName>
    </submittedName>
</protein>
<evidence type="ECO:0000313" key="5">
    <source>
        <dbReference type="EMBL" id="RZU63473.1"/>
    </source>
</evidence>
<dbReference type="Pfam" id="PF13377">
    <property type="entry name" value="Peripla_BP_3"/>
    <property type="match status" value="1"/>
</dbReference>
<comment type="caution">
    <text evidence="5">The sequence shown here is derived from an EMBL/GenBank/DDBJ whole genome shotgun (WGS) entry which is preliminary data.</text>
</comment>
<dbReference type="Proteomes" id="UP000292685">
    <property type="component" value="Unassembled WGS sequence"/>
</dbReference>
<dbReference type="InterPro" id="IPR046335">
    <property type="entry name" value="LacI/GalR-like_sensor"/>
</dbReference>
<keyword evidence="2" id="KW-0238">DNA-binding</keyword>
<dbReference type="PROSITE" id="PS50932">
    <property type="entry name" value="HTH_LACI_2"/>
    <property type="match status" value="1"/>
</dbReference>
<evidence type="ECO:0000259" key="4">
    <source>
        <dbReference type="PROSITE" id="PS50932"/>
    </source>
</evidence>
<dbReference type="PANTHER" id="PTHR30146:SF153">
    <property type="entry name" value="LACTOSE OPERON REPRESSOR"/>
    <property type="match status" value="1"/>
</dbReference>
<dbReference type="SUPFAM" id="SSF53822">
    <property type="entry name" value="Periplasmic binding protein-like I"/>
    <property type="match status" value="1"/>
</dbReference>
<dbReference type="GO" id="GO:0003700">
    <property type="term" value="F:DNA-binding transcription factor activity"/>
    <property type="evidence" value="ECO:0007669"/>
    <property type="project" value="TreeGrafter"/>
</dbReference>
<dbReference type="EMBL" id="SHLA01000001">
    <property type="protein sequence ID" value="RZU63473.1"/>
    <property type="molecule type" value="Genomic_DNA"/>
</dbReference>
<accession>A0A4Q8AI46</accession>
<keyword evidence="1" id="KW-0805">Transcription regulation</keyword>
<name>A0A4Q8AI46_9MICC</name>
<dbReference type="InterPro" id="IPR028082">
    <property type="entry name" value="Peripla_BP_I"/>
</dbReference>
<evidence type="ECO:0000256" key="3">
    <source>
        <dbReference type="ARBA" id="ARBA00023163"/>
    </source>
</evidence>
<sequence>MTEVRLKDVAEAAGVSLSTASKALGGGRDVGETVRRSVTKVSEELGYRSRSRRTRADALPLVTLVSDNLESPYTLEVLSGAVHAAKRMGVALISTDLHGAREGTDVMSPAWLRQQVAGGVKGIVVVTSEVSDAQIRWCRQNGLPLILVDPAAPNAEEVVTIGSTNWQGGKQATEHLLALGHRRIGLVRGPEESVPAVERHQGYLTAMQQAGLEVAAGWVQPGLFTPESGRLALLRMLESETPPTAVFATSDAMAIGVLRTAHEVGLAVPGDLSVVGFDDTWFASWSSPALTTVRQPLGSMGQVAVERVLALAGDPGRFAHPFQLETRLVVRESTAPHAL</sequence>
<organism evidence="5 6">
    <name type="scientific">Zhihengliuella halotolerans</name>
    <dbReference type="NCBI Taxonomy" id="370736"/>
    <lineage>
        <taxon>Bacteria</taxon>
        <taxon>Bacillati</taxon>
        <taxon>Actinomycetota</taxon>
        <taxon>Actinomycetes</taxon>
        <taxon>Micrococcales</taxon>
        <taxon>Micrococcaceae</taxon>
        <taxon>Zhihengliuella</taxon>
    </lineage>
</organism>
<dbReference type="SUPFAM" id="SSF47413">
    <property type="entry name" value="lambda repressor-like DNA-binding domains"/>
    <property type="match status" value="1"/>
</dbReference>
<dbReference type="InterPro" id="IPR010982">
    <property type="entry name" value="Lambda_DNA-bd_dom_sf"/>
</dbReference>
<dbReference type="CDD" id="cd01392">
    <property type="entry name" value="HTH_LacI"/>
    <property type="match status" value="1"/>
</dbReference>
<dbReference type="PROSITE" id="PS00356">
    <property type="entry name" value="HTH_LACI_1"/>
    <property type="match status" value="1"/>
</dbReference>
<dbReference type="AlphaFoldDB" id="A0A4Q8AI46"/>
<dbReference type="PANTHER" id="PTHR30146">
    <property type="entry name" value="LACI-RELATED TRANSCRIPTIONAL REPRESSOR"/>
    <property type="match status" value="1"/>
</dbReference>
<reference evidence="5 6" key="1">
    <citation type="submission" date="2019-02" db="EMBL/GenBank/DDBJ databases">
        <title>Sequencing the genomes of 1000 actinobacteria strains.</title>
        <authorList>
            <person name="Klenk H.-P."/>
        </authorList>
    </citation>
    <scope>NUCLEOTIDE SEQUENCE [LARGE SCALE GENOMIC DNA]</scope>
    <source>
        <strain evidence="5 6">DSM 17364</strain>
    </source>
</reference>
<dbReference type="Gene3D" id="3.40.50.2300">
    <property type="match status" value="2"/>
</dbReference>
<evidence type="ECO:0000256" key="2">
    <source>
        <dbReference type="ARBA" id="ARBA00023125"/>
    </source>
</evidence>
<gene>
    <name evidence="5" type="ORF">EV380_3094</name>
</gene>
<proteinExistence type="predicted"/>